<feature type="compositionally biased region" description="Acidic residues" evidence="2">
    <location>
        <begin position="496"/>
        <end position="532"/>
    </location>
</feature>
<dbReference type="OrthoDB" id="25987at2759"/>
<evidence type="ECO:0000313" key="4">
    <source>
        <dbReference type="EMBL" id="TFK51127.1"/>
    </source>
</evidence>
<feature type="region of interest" description="Disordered" evidence="2">
    <location>
        <begin position="778"/>
        <end position="821"/>
    </location>
</feature>
<dbReference type="InterPro" id="IPR039436">
    <property type="entry name" value="Asteroid_dom"/>
</dbReference>
<evidence type="ECO:0000259" key="3">
    <source>
        <dbReference type="Pfam" id="PF12813"/>
    </source>
</evidence>
<dbReference type="PANTHER" id="PTHR15665:SF1">
    <property type="entry name" value="PROTEIN ASTEROID HOMOLOG 1"/>
    <property type="match status" value="1"/>
</dbReference>
<dbReference type="Proteomes" id="UP000305948">
    <property type="component" value="Unassembled WGS sequence"/>
</dbReference>
<feature type="compositionally biased region" description="Polar residues" evidence="2">
    <location>
        <begin position="546"/>
        <end position="558"/>
    </location>
</feature>
<comment type="similarity">
    <text evidence="1">Belongs to the asteroid family.</text>
</comment>
<evidence type="ECO:0000256" key="2">
    <source>
        <dbReference type="SAM" id="MobiDB-lite"/>
    </source>
</evidence>
<dbReference type="AlphaFoldDB" id="A0A5C3N1F5"/>
<protein>
    <recommendedName>
        <fullName evidence="3">Asteroid domain-containing protein</fullName>
    </recommendedName>
</protein>
<dbReference type="InterPro" id="IPR029060">
    <property type="entry name" value="PIN-like_dom_sf"/>
</dbReference>
<feature type="region of interest" description="Disordered" evidence="2">
    <location>
        <begin position="490"/>
        <end position="566"/>
    </location>
</feature>
<dbReference type="EMBL" id="ML213512">
    <property type="protein sequence ID" value="TFK51127.1"/>
    <property type="molecule type" value="Genomic_DNA"/>
</dbReference>
<sequence>MGVSGLTTYLRENRNALSKTVVCPDQGPITIVVDGWSFIYEIHTASGLPWVFGGEYEDFAKLVHDIASAWIKIGARLFFVFDGPYPALKFPTVTGRVNDNVIKPSSLFFRTSSAARARPSFLHESRMLPPLCYDVCVEALQEIARSSDAVHVHFADEEGDPYAVELAGRLGGYVLGNDSDFVVLNAEGYLGYIPMSEVVWTSMSSYQDEPHNDDAGDFQVVVSKKSKKKALDDSKSSLGLIPPEDASDLSVTLAVYSPASLANHLHIPATLLPLVGALVGNDYNRSSSTVVNKRDFRSLFFDRRLTASGKITHVASTLHGILSAASSNKQKQKYQLNSVMDLIDRAVSSLLLRGSEALSTGQQEDIVEKIVETTLQYAIPKCEGTQSGPGGLWRTDICALHDPAACPMWEMLNSEIPADTSEEEAEKVVALYVNAYRAGELSPRIMDVLSTATSWPRIFLENPDLENTARSIGRPIREWCYSILEHGIGLPRRSSDEEEDEEDDEETEIEDDDELIDVVEEHSDEETIDDDPLSPLQNALRKLHPSDSTSILGTSTSSQKRRRNEPKVVTEYLRRGTRLAPEEVVVRPLSLLFDDVPELQTTTPLQLCSEETRFSVLLHVMMADMPSIRGLDKEFLMPTLALRWVVRRMHSRAVQSGNVRDRIKEMWTRREAMALIASFHSPTSSETLEPVPEEEPSSFSAQDRSIQLMAQMSAALEALTFLSQILLVPHCVPSPVRHFSGRRFHLLLQANESVVRSMLPAEVIQTCLAGLDDSFAADKNKKNGQERKSKSKEMSDGVGSKKATSRQSSAGFFGLLSEMGD</sequence>
<evidence type="ECO:0000313" key="5">
    <source>
        <dbReference type="Proteomes" id="UP000305948"/>
    </source>
</evidence>
<dbReference type="Pfam" id="PF12813">
    <property type="entry name" value="XPG_I_2"/>
    <property type="match status" value="1"/>
</dbReference>
<feature type="compositionally biased region" description="Basic and acidic residues" evidence="2">
    <location>
        <begin position="778"/>
        <end position="795"/>
    </location>
</feature>
<proteinExistence type="inferred from homology"/>
<name>A0A5C3N1F5_9AGAM</name>
<accession>A0A5C3N1F5</accession>
<dbReference type="PANTHER" id="PTHR15665">
    <property type="entry name" value="ASTEROID PROTEIN"/>
    <property type="match status" value="1"/>
</dbReference>
<dbReference type="Gene3D" id="3.40.50.1010">
    <property type="entry name" value="5'-nuclease"/>
    <property type="match status" value="1"/>
</dbReference>
<dbReference type="SUPFAM" id="SSF88723">
    <property type="entry name" value="PIN domain-like"/>
    <property type="match status" value="1"/>
</dbReference>
<gene>
    <name evidence="4" type="ORF">OE88DRAFT_1630519</name>
</gene>
<feature type="domain" description="Asteroid" evidence="3">
    <location>
        <begin position="134"/>
        <end position="354"/>
    </location>
</feature>
<reference evidence="4 5" key="1">
    <citation type="journal article" date="2019" name="Nat. Ecol. Evol.">
        <title>Megaphylogeny resolves global patterns of mushroom evolution.</title>
        <authorList>
            <person name="Varga T."/>
            <person name="Krizsan K."/>
            <person name="Foldi C."/>
            <person name="Dima B."/>
            <person name="Sanchez-Garcia M."/>
            <person name="Sanchez-Ramirez S."/>
            <person name="Szollosi G.J."/>
            <person name="Szarkandi J.G."/>
            <person name="Papp V."/>
            <person name="Albert L."/>
            <person name="Andreopoulos W."/>
            <person name="Angelini C."/>
            <person name="Antonin V."/>
            <person name="Barry K.W."/>
            <person name="Bougher N.L."/>
            <person name="Buchanan P."/>
            <person name="Buyck B."/>
            <person name="Bense V."/>
            <person name="Catcheside P."/>
            <person name="Chovatia M."/>
            <person name="Cooper J."/>
            <person name="Damon W."/>
            <person name="Desjardin D."/>
            <person name="Finy P."/>
            <person name="Geml J."/>
            <person name="Haridas S."/>
            <person name="Hughes K."/>
            <person name="Justo A."/>
            <person name="Karasinski D."/>
            <person name="Kautmanova I."/>
            <person name="Kiss B."/>
            <person name="Kocsube S."/>
            <person name="Kotiranta H."/>
            <person name="LaButti K.M."/>
            <person name="Lechner B.E."/>
            <person name="Liimatainen K."/>
            <person name="Lipzen A."/>
            <person name="Lukacs Z."/>
            <person name="Mihaltcheva S."/>
            <person name="Morgado L.N."/>
            <person name="Niskanen T."/>
            <person name="Noordeloos M.E."/>
            <person name="Ohm R.A."/>
            <person name="Ortiz-Santana B."/>
            <person name="Ovrebo C."/>
            <person name="Racz N."/>
            <person name="Riley R."/>
            <person name="Savchenko A."/>
            <person name="Shiryaev A."/>
            <person name="Soop K."/>
            <person name="Spirin V."/>
            <person name="Szebenyi C."/>
            <person name="Tomsovsky M."/>
            <person name="Tulloss R.E."/>
            <person name="Uehling J."/>
            <person name="Grigoriev I.V."/>
            <person name="Vagvolgyi C."/>
            <person name="Papp T."/>
            <person name="Martin F.M."/>
            <person name="Miettinen O."/>
            <person name="Hibbett D.S."/>
            <person name="Nagy L.G."/>
        </authorList>
    </citation>
    <scope>NUCLEOTIDE SEQUENCE [LARGE SCALE GENOMIC DNA]</scope>
    <source>
        <strain evidence="4 5">OMC1185</strain>
    </source>
</reference>
<evidence type="ECO:0000256" key="1">
    <source>
        <dbReference type="ARBA" id="ARBA00007398"/>
    </source>
</evidence>
<organism evidence="4 5">
    <name type="scientific">Heliocybe sulcata</name>
    <dbReference type="NCBI Taxonomy" id="5364"/>
    <lineage>
        <taxon>Eukaryota</taxon>
        <taxon>Fungi</taxon>
        <taxon>Dikarya</taxon>
        <taxon>Basidiomycota</taxon>
        <taxon>Agaricomycotina</taxon>
        <taxon>Agaricomycetes</taxon>
        <taxon>Gloeophyllales</taxon>
        <taxon>Gloeophyllaceae</taxon>
        <taxon>Heliocybe</taxon>
    </lineage>
</organism>
<dbReference type="STRING" id="5364.A0A5C3N1F5"/>
<keyword evidence="5" id="KW-1185">Reference proteome</keyword>
<dbReference type="InterPro" id="IPR026832">
    <property type="entry name" value="Asteroid"/>
</dbReference>